<feature type="transmembrane region" description="Helical" evidence="7">
    <location>
        <begin position="132"/>
        <end position="152"/>
    </location>
</feature>
<comment type="caution">
    <text evidence="9">The sequence shown here is derived from an EMBL/GenBank/DDBJ whole genome shotgun (WGS) entry which is preliminary data.</text>
</comment>
<keyword evidence="10" id="KW-1185">Reference proteome</keyword>
<evidence type="ECO:0000256" key="7">
    <source>
        <dbReference type="RuleBase" id="RU079119"/>
    </source>
</evidence>
<sequence>MRLKLKKFSYLAYLTCPLITIVFSLILGFVTMYLESTIPPLFIFISIQFYLNWYLVHRICRKVIITHPVNDCRDGTDNGSRLYWYCGRCKHYTRRPAHHCPFCKKCFYFRDHHCYFLGCCVLRQNMGNFILACWYAACGCIYSVFVVGPYLYEYFMQSDVSKLNVYYFALNFFFPITLVKFLLVNNENVHVFLVTLFNVSISIAIFTMIYGFWKFYCCFTGKQRYYPNREKSQDIYELFGSYGFLNLIFPLNGLVYSRNIDEKYELKYV</sequence>
<evidence type="ECO:0000256" key="3">
    <source>
        <dbReference type="ARBA" id="ARBA00022692"/>
    </source>
</evidence>
<feature type="transmembrane region" description="Helical" evidence="7">
    <location>
        <begin position="12"/>
        <end position="32"/>
    </location>
</feature>
<keyword evidence="6 7" id="KW-0012">Acyltransferase</keyword>
<comment type="subcellular location">
    <subcellularLocation>
        <location evidence="1">Membrane</location>
        <topology evidence="1">Multi-pass membrane protein</topology>
    </subcellularLocation>
</comment>
<comment type="similarity">
    <text evidence="7">Belongs to the DHHC palmitoyltransferase family.</text>
</comment>
<reference evidence="9 10" key="1">
    <citation type="journal article" date="2024" name="bioRxiv">
        <title>A reference genome for Trichogramma kaykai: A tiny desert-dwelling parasitoid wasp with competing sex-ratio distorters.</title>
        <authorList>
            <person name="Culotta J."/>
            <person name="Lindsey A.R."/>
        </authorList>
    </citation>
    <scope>NUCLEOTIDE SEQUENCE [LARGE SCALE GENOMIC DNA]</scope>
    <source>
        <strain evidence="9 10">KSX58</strain>
    </source>
</reference>
<protein>
    <recommendedName>
        <fullName evidence="7">Palmitoyltransferase</fullName>
        <ecNumber evidence="7">2.3.1.225</ecNumber>
    </recommendedName>
</protein>
<dbReference type="EMBL" id="JBJJXI010000027">
    <property type="protein sequence ID" value="KAL3403911.1"/>
    <property type="molecule type" value="Genomic_DNA"/>
</dbReference>
<evidence type="ECO:0000256" key="6">
    <source>
        <dbReference type="ARBA" id="ARBA00023315"/>
    </source>
</evidence>
<keyword evidence="2 7" id="KW-0808">Transferase</keyword>
<feature type="transmembrane region" description="Helical" evidence="7">
    <location>
        <begin position="164"/>
        <end position="184"/>
    </location>
</feature>
<feature type="transmembrane region" description="Helical" evidence="7">
    <location>
        <begin position="191"/>
        <end position="213"/>
    </location>
</feature>
<dbReference type="Pfam" id="PF01529">
    <property type="entry name" value="DHHC"/>
    <property type="match status" value="1"/>
</dbReference>
<dbReference type="AlphaFoldDB" id="A0ABD2XEI9"/>
<gene>
    <name evidence="9" type="ORF">TKK_003317</name>
</gene>
<evidence type="ECO:0000256" key="4">
    <source>
        <dbReference type="ARBA" id="ARBA00022989"/>
    </source>
</evidence>
<name>A0ABD2XEI9_9HYME</name>
<feature type="domain" description="Palmitoyltransferase DHHC" evidence="8">
    <location>
        <begin position="85"/>
        <end position="222"/>
    </location>
</feature>
<evidence type="ECO:0000313" key="10">
    <source>
        <dbReference type="Proteomes" id="UP001627154"/>
    </source>
</evidence>
<dbReference type="GO" id="GO:0019706">
    <property type="term" value="F:protein-cysteine S-palmitoyltransferase activity"/>
    <property type="evidence" value="ECO:0007669"/>
    <property type="project" value="UniProtKB-EC"/>
</dbReference>
<comment type="domain">
    <text evidence="7">The DHHC domain is required for palmitoyltransferase activity.</text>
</comment>
<keyword evidence="3 7" id="KW-0812">Transmembrane</keyword>
<dbReference type="Proteomes" id="UP001627154">
    <property type="component" value="Unassembled WGS sequence"/>
</dbReference>
<evidence type="ECO:0000256" key="1">
    <source>
        <dbReference type="ARBA" id="ARBA00004141"/>
    </source>
</evidence>
<dbReference type="PROSITE" id="PS50216">
    <property type="entry name" value="DHHC"/>
    <property type="match status" value="1"/>
</dbReference>
<dbReference type="InterPro" id="IPR039859">
    <property type="entry name" value="PFA4/ZDH16/20/ERF2-like"/>
</dbReference>
<keyword evidence="4 7" id="KW-1133">Transmembrane helix</keyword>
<comment type="catalytic activity">
    <reaction evidence="7">
        <text>L-cysteinyl-[protein] + hexadecanoyl-CoA = S-hexadecanoyl-L-cysteinyl-[protein] + CoA</text>
        <dbReference type="Rhea" id="RHEA:36683"/>
        <dbReference type="Rhea" id="RHEA-COMP:10131"/>
        <dbReference type="Rhea" id="RHEA-COMP:11032"/>
        <dbReference type="ChEBI" id="CHEBI:29950"/>
        <dbReference type="ChEBI" id="CHEBI:57287"/>
        <dbReference type="ChEBI" id="CHEBI:57379"/>
        <dbReference type="ChEBI" id="CHEBI:74151"/>
        <dbReference type="EC" id="2.3.1.225"/>
    </reaction>
</comment>
<evidence type="ECO:0000313" key="9">
    <source>
        <dbReference type="EMBL" id="KAL3403911.1"/>
    </source>
</evidence>
<evidence type="ECO:0000256" key="2">
    <source>
        <dbReference type="ARBA" id="ARBA00022679"/>
    </source>
</evidence>
<dbReference type="PANTHER" id="PTHR12246">
    <property type="entry name" value="PALMITOYLTRANSFERASE ZDHHC16"/>
    <property type="match status" value="1"/>
</dbReference>
<dbReference type="EC" id="2.3.1.225" evidence="7"/>
<evidence type="ECO:0000259" key="8">
    <source>
        <dbReference type="Pfam" id="PF01529"/>
    </source>
</evidence>
<keyword evidence="5 7" id="KW-0472">Membrane</keyword>
<dbReference type="InterPro" id="IPR001594">
    <property type="entry name" value="Palmitoyltrfase_DHHC"/>
</dbReference>
<accession>A0ABD2XEI9</accession>
<proteinExistence type="inferred from homology"/>
<feature type="transmembrane region" description="Helical" evidence="7">
    <location>
        <begin position="38"/>
        <end position="56"/>
    </location>
</feature>
<evidence type="ECO:0000256" key="5">
    <source>
        <dbReference type="ARBA" id="ARBA00023136"/>
    </source>
</evidence>
<dbReference type="GO" id="GO:0016020">
    <property type="term" value="C:membrane"/>
    <property type="evidence" value="ECO:0007669"/>
    <property type="project" value="UniProtKB-SubCell"/>
</dbReference>
<organism evidence="9 10">
    <name type="scientific">Trichogramma kaykai</name>
    <dbReference type="NCBI Taxonomy" id="54128"/>
    <lineage>
        <taxon>Eukaryota</taxon>
        <taxon>Metazoa</taxon>
        <taxon>Ecdysozoa</taxon>
        <taxon>Arthropoda</taxon>
        <taxon>Hexapoda</taxon>
        <taxon>Insecta</taxon>
        <taxon>Pterygota</taxon>
        <taxon>Neoptera</taxon>
        <taxon>Endopterygota</taxon>
        <taxon>Hymenoptera</taxon>
        <taxon>Apocrita</taxon>
        <taxon>Proctotrupomorpha</taxon>
        <taxon>Chalcidoidea</taxon>
        <taxon>Trichogrammatidae</taxon>
        <taxon>Trichogramma</taxon>
    </lineage>
</organism>